<evidence type="ECO:0000259" key="2">
    <source>
        <dbReference type="Pfam" id="PF01370"/>
    </source>
</evidence>
<comment type="caution">
    <text evidence="3">The sequence shown here is derived from an EMBL/GenBank/DDBJ whole genome shotgun (WGS) entry which is preliminary data.</text>
</comment>
<dbReference type="AlphaFoldDB" id="A0A7C3UYL8"/>
<name>A0A7C3UYL8_9BACT</name>
<dbReference type="Gene3D" id="3.90.25.10">
    <property type="entry name" value="UDP-galactose 4-epimerase, domain 1"/>
    <property type="match status" value="1"/>
</dbReference>
<dbReference type="InterPro" id="IPR001509">
    <property type="entry name" value="Epimerase_deHydtase"/>
</dbReference>
<evidence type="ECO:0000313" key="3">
    <source>
        <dbReference type="EMBL" id="HGF33983.1"/>
    </source>
</evidence>
<dbReference type="Gene3D" id="3.40.50.720">
    <property type="entry name" value="NAD(P)-binding Rossmann-like Domain"/>
    <property type="match status" value="1"/>
</dbReference>
<gene>
    <name evidence="3" type="ORF">ENW96_06275</name>
</gene>
<organism evidence="3">
    <name type="scientific">Desulfobacca acetoxidans</name>
    <dbReference type="NCBI Taxonomy" id="60893"/>
    <lineage>
        <taxon>Bacteria</taxon>
        <taxon>Pseudomonadati</taxon>
        <taxon>Thermodesulfobacteriota</taxon>
        <taxon>Desulfobaccia</taxon>
        <taxon>Desulfobaccales</taxon>
        <taxon>Desulfobaccaceae</taxon>
        <taxon>Desulfobacca</taxon>
    </lineage>
</organism>
<sequence>MSRILVTGGAGFIGSHVADNLVAAGHDVAVVDNLSTGRREFVPPQARFFPYDIHSPEAAELIRSWRPEVLIHHAAQMNVRFSVADPVADARENILGSLNLLQASVEAKVKKIIFASTGGAIYGDAAPVPARETDAPWPDSPYGIAKLSVEHYLRYYQREHGLTPISLRYANVYGPRQNGQGEAGVVAIFIEKFLAGQQPVINGDGLQTRDFVYVGDVVAANLKALEYPLPGTFNIGTGRETDILTIYLKLQEIACSPRGPVHGPAKPGEQRRSALDSTLALEKLGWEPTVALEDGLARTFAAFAQRG</sequence>
<evidence type="ECO:0000256" key="1">
    <source>
        <dbReference type="ARBA" id="ARBA00007637"/>
    </source>
</evidence>
<dbReference type="PANTHER" id="PTHR43000">
    <property type="entry name" value="DTDP-D-GLUCOSE 4,6-DEHYDRATASE-RELATED"/>
    <property type="match status" value="1"/>
</dbReference>
<dbReference type="EMBL" id="DTMF01000158">
    <property type="protein sequence ID" value="HGF33983.1"/>
    <property type="molecule type" value="Genomic_DNA"/>
</dbReference>
<accession>A0A7C3UYL8</accession>
<comment type="similarity">
    <text evidence="1">Belongs to the NAD(P)-dependent epimerase/dehydratase family.</text>
</comment>
<reference evidence="3" key="1">
    <citation type="journal article" date="2020" name="mSystems">
        <title>Genome- and Community-Level Interaction Insights into Carbon Utilization and Element Cycling Functions of Hydrothermarchaeota in Hydrothermal Sediment.</title>
        <authorList>
            <person name="Zhou Z."/>
            <person name="Liu Y."/>
            <person name="Xu W."/>
            <person name="Pan J."/>
            <person name="Luo Z.H."/>
            <person name="Li M."/>
        </authorList>
    </citation>
    <scope>NUCLEOTIDE SEQUENCE [LARGE SCALE GENOMIC DNA]</scope>
    <source>
        <strain evidence="3">SpSt-897</strain>
    </source>
</reference>
<proteinExistence type="inferred from homology"/>
<protein>
    <submittedName>
        <fullName evidence="3">NAD-dependent epimerase/dehydratase family protein</fullName>
    </submittedName>
</protein>
<feature type="domain" description="NAD-dependent epimerase/dehydratase" evidence="2">
    <location>
        <begin position="4"/>
        <end position="236"/>
    </location>
</feature>
<dbReference type="Pfam" id="PF01370">
    <property type="entry name" value="Epimerase"/>
    <property type="match status" value="1"/>
</dbReference>
<dbReference type="InterPro" id="IPR036291">
    <property type="entry name" value="NAD(P)-bd_dom_sf"/>
</dbReference>
<dbReference type="SUPFAM" id="SSF51735">
    <property type="entry name" value="NAD(P)-binding Rossmann-fold domains"/>
    <property type="match status" value="1"/>
</dbReference>